<organism evidence="1">
    <name type="scientific">Escherichia coli</name>
    <dbReference type="NCBI Taxonomy" id="562"/>
    <lineage>
        <taxon>Bacteria</taxon>
        <taxon>Pseudomonadati</taxon>
        <taxon>Pseudomonadota</taxon>
        <taxon>Gammaproteobacteria</taxon>
        <taxon>Enterobacterales</taxon>
        <taxon>Enterobacteriaceae</taxon>
        <taxon>Escherichia</taxon>
    </lineage>
</organism>
<feature type="non-terminal residue" evidence="1">
    <location>
        <position position="1"/>
    </location>
</feature>
<proteinExistence type="predicted"/>
<protein>
    <submittedName>
        <fullName evidence="1">DUF1266 domain-containing protein</fullName>
    </submittedName>
</protein>
<dbReference type="AlphaFoldDB" id="A0A6G2B5G6"/>
<dbReference type="EMBL" id="WKUO01000171">
    <property type="protein sequence ID" value="MSL62677.1"/>
    <property type="molecule type" value="Genomic_DNA"/>
</dbReference>
<accession>A0A6G2B5G6</accession>
<reference evidence="1" key="1">
    <citation type="journal article" date="2019" name="Nat. Med.">
        <title>A library of human gut bacterial isolates paired with longitudinal multiomics data enables mechanistic microbiome research.</title>
        <authorList>
            <person name="Poyet M."/>
            <person name="Groussin M."/>
            <person name="Gibbons S.M."/>
            <person name="Avila-Pacheco J."/>
            <person name="Jiang X."/>
            <person name="Kearney S.M."/>
            <person name="Perrotta A.R."/>
            <person name="Berdy B."/>
            <person name="Zhao S."/>
            <person name="Lieberman T.D."/>
            <person name="Swanson P.K."/>
            <person name="Smith M."/>
            <person name="Roesemann S."/>
            <person name="Alexander J.E."/>
            <person name="Rich S.A."/>
            <person name="Livny J."/>
            <person name="Vlamakis H."/>
            <person name="Clish C."/>
            <person name="Bullock K."/>
            <person name="Deik A."/>
            <person name="Scott J."/>
            <person name="Pierce K.A."/>
            <person name="Xavier R.J."/>
            <person name="Alm E.J."/>
        </authorList>
    </citation>
    <scope>NUCLEOTIDE SEQUENCE</scope>
    <source>
        <strain evidence="1">BIOML-A371</strain>
    </source>
</reference>
<gene>
    <name evidence="1" type="ORF">GKF33_26150</name>
</gene>
<sequence length="29" mass="3358">DDAYYPTLSWQPLAYYSACPETLKDMSDL</sequence>
<name>A0A6G2B5G6_ECOLX</name>
<evidence type="ECO:0000313" key="1">
    <source>
        <dbReference type="EMBL" id="MSL62677.1"/>
    </source>
</evidence>
<comment type="caution">
    <text evidence="1">The sequence shown here is derived from an EMBL/GenBank/DDBJ whole genome shotgun (WGS) entry which is preliminary data.</text>
</comment>